<feature type="compositionally biased region" description="Pro residues" evidence="1">
    <location>
        <begin position="253"/>
        <end position="262"/>
    </location>
</feature>
<feature type="compositionally biased region" description="Polar residues" evidence="1">
    <location>
        <begin position="374"/>
        <end position="397"/>
    </location>
</feature>
<name>A0A9P7S4X9_9AGAR</name>
<feature type="region of interest" description="Disordered" evidence="1">
    <location>
        <begin position="504"/>
        <end position="617"/>
    </location>
</feature>
<accession>A0A9P7S4X9</accession>
<feature type="compositionally biased region" description="Low complexity" evidence="1">
    <location>
        <begin position="304"/>
        <end position="337"/>
    </location>
</feature>
<dbReference type="OrthoDB" id="2553626at2759"/>
<protein>
    <submittedName>
        <fullName evidence="2">Uncharacterized protein</fullName>
    </submittedName>
</protein>
<dbReference type="RefSeq" id="XP_043011999.1">
    <property type="nucleotide sequence ID" value="XM_043150909.1"/>
</dbReference>
<organism evidence="2 3">
    <name type="scientific">Marasmius oreades</name>
    <name type="common">fairy-ring Marasmius</name>
    <dbReference type="NCBI Taxonomy" id="181124"/>
    <lineage>
        <taxon>Eukaryota</taxon>
        <taxon>Fungi</taxon>
        <taxon>Dikarya</taxon>
        <taxon>Basidiomycota</taxon>
        <taxon>Agaricomycotina</taxon>
        <taxon>Agaricomycetes</taxon>
        <taxon>Agaricomycetidae</taxon>
        <taxon>Agaricales</taxon>
        <taxon>Marasmiineae</taxon>
        <taxon>Marasmiaceae</taxon>
        <taxon>Marasmius</taxon>
    </lineage>
</organism>
<feature type="compositionally biased region" description="Polar residues" evidence="1">
    <location>
        <begin position="272"/>
        <end position="285"/>
    </location>
</feature>
<dbReference type="GeneID" id="66075342"/>
<feature type="region of interest" description="Disordered" evidence="1">
    <location>
        <begin position="140"/>
        <end position="475"/>
    </location>
</feature>
<feature type="compositionally biased region" description="Low complexity" evidence="1">
    <location>
        <begin position="538"/>
        <end position="549"/>
    </location>
</feature>
<feature type="compositionally biased region" description="Polar residues" evidence="1">
    <location>
        <begin position="229"/>
        <end position="245"/>
    </location>
</feature>
<feature type="region of interest" description="Disordered" evidence="1">
    <location>
        <begin position="662"/>
        <end position="777"/>
    </location>
</feature>
<feature type="compositionally biased region" description="Basic and acidic residues" evidence="1">
    <location>
        <begin position="591"/>
        <end position="617"/>
    </location>
</feature>
<feature type="compositionally biased region" description="Low complexity" evidence="1">
    <location>
        <begin position="571"/>
        <end position="581"/>
    </location>
</feature>
<gene>
    <name evidence="2" type="ORF">E1B28_006266</name>
</gene>
<dbReference type="AlphaFoldDB" id="A0A9P7S4X9"/>
<proteinExistence type="predicted"/>
<dbReference type="KEGG" id="more:E1B28_006266"/>
<keyword evidence="3" id="KW-1185">Reference proteome</keyword>
<reference evidence="2" key="1">
    <citation type="journal article" date="2021" name="Genome Biol. Evol.">
        <title>The assembled and annotated genome of the fairy-ring fungus Marasmius oreades.</title>
        <authorList>
            <person name="Hiltunen M."/>
            <person name="Ament-Velasquez S.L."/>
            <person name="Johannesson H."/>
        </authorList>
    </citation>
    <scope>NUCLEOTIDE SEQUENCE</scope>
    <source>
        <strain evidence="2">03SP1</strain>
    </source>
</reference>
<sequence>MTRRRLDLHVSALNDAEYNLYTSSLADITLTDKQDLKGHDDTYYEQLSLSLREARAWLKGRYSHLPSTVIENILRLFSPDLSQTDNLSGGQFFAAQRLVVHAESGKEVDRALAFVQAHPTDRPVARLPSPSQQPLLLTTSRRSTDAVHPTSSNVDNATNNPFTPPPQHPSATNNSFSLGRAKSNPGGPPSVRCHAKAADSIPGNSKLPPLPPRKPGSSAVVPPPRHGSLASTSPSLVTPSMVSSKTVPITSSPHPPVVPPKPTHFTHTTSTLMKQSLQASKTGQTMKKAEEQLERERVLQVLKSSSSSPFSNSTPSRNRSVSPSKPGGLSASSSSTSNPDLDQDYTSSQAPPLPRRRRASPSASFSDSSFQQVALATTSSHSGSNTNPFLRSPFSSSSDHKAQTSAFSSSTLPSSSVSLPSTPNLPPPKHPDQSHRKPPPPVPWSPFTPDGAVIEVIDTRASESNQAHKLPQEDTFISEPLECIPNSVAKSAGPYISVFNSEITPTATPMRKNDRNEESPTARLFRSKSMHHPTSVASPFSPVGDSPGDSPLPPPIRRKRPESVQVLPGNSSPSSASSITSGWMKHSTTNHLKDNPRIDAHRKGPSFNHDESRPHDPLNLRSIAASLSPQLQQIQPKLDKARFKAEAGLSRRGFIINPSMSRRKEDQEGLMSGEDRFSEVGEDGDLRNGQEQGSRYRPRTVGDIGASGWEDNIVHSDSSDDNSENVGLDRHWKAKQSRTATGRRERDVGGAADGSDVGAEKDHLKWPVSEGEGWRRL</sequence>
<dbReference type="Proteomes" id="UP001049176">
    <property type="component" value="Chromosome 3"/>
</dbReference>
<evidence type="ECO:0000313" key="2">
    <source>
        <dbReference type="EMBL" id="KAG7095529.1"/>
    </source>
</evidence>
<feature type="compositionally biased region" description="Low complexity" evidence="1">
    <location>
        <begin position="404"/>
        <end position="422"/>
    </location>
</feature>
<feature type="compositionally biased region" description="Basic and acidic residues" evidence="1">
    <location>
        <begin position="287"/>
        <end position="298"/>
    </location>
</feature>
<feature type="compositionally biased region" description="Low complexity" evidence="1">
    <location>
        <begin position="360"/>
        <end position="372"/>
    </location>
</feature>
<comment type="caution">
    <text evidence="2">The sequence shown here is derived from an EMBL/GenBank/DDBJ whole genome shotgun (WGS) entry which is preliminary data.</text>
</comment>
<feature type="compositionally biased region" description="Basic and acidic residues" evidence="1">
    <location>
        <begin position="662"/>
        <end position="688"/>
    </location>
</feature>
<dbReference type="EMBL" id="CM032183">
    <property type="protein sequence ID" value="KAG7095529.1"/>
    <property type="molecule type" value="Genomic_DNA"/>
</dbReference>
<feature type="compositionally biased region" description="Polar residues" evidence="1">
    <location>
        <begin position="149"/>
        <end position="161"/>
    </location>
</feature>
<feature type="compositionally biased region" description="Basic and acidic residues" evidence="1">
    <location>
        <begin position="511"/>
        <end position="520"/>
    </location>
</feature>
<evidence type="ECO:0000313" key="3">
    <source>
        <dbReference type="Proteomes" id="UP001049176"/>
    </source>
</evidence>
<evidence type="ECO:0000256" key="1">
    <source>
        <dbReference type="SAM" id="MobiDB-lite"/>
    </source>
</evidence>